<keyword evidence="3" id="KW-1185">Reference proteome</keyword>
<dbReference type="EMBL" id="CACRXK020015840">
    <property type="protein sequence ID" value="CAB4028946.1"/>
    <property type="molecule type" value="Genomic_DNA"/>
</dbReference>
<protein>
    <submittedName>
        <fullName evidence="2">Ubiquitin carboxyl-terminal hydrolase 47 isoform X1</fullName>
    </submittedName>
</protein>
<accession>A0A7D9LA75</accession>
<dbReference type="Proteomes" id="UP001152795">
    <property type="component" value="Unassembled WGS sequence"/>
</dbReference>
<dbReference type="AlphaFoldDB" id="A0A7D9LA75"/>
<feature type="domain" description="Ubiquitin carboxyl-terminal hydrolase 47 C-terminal" evidence="1">
    <location>
        <begin position="1"/>
        <end position="60"/>
    </location>
</feature>
<dbReference type="GO" id="GO:0016787">
    <property type="term" value="F:hydrolase activity"/>
    <property type="evidence" value="ECO:0007669"/>
    <property type="project" value="UniProtKB-KW"/>
</dbReference>
<keyword evidence="2" id="KW-0378">Hydrolase</keyword>
<evidence type="ECO:0000259" key="1">
    <source>
        <dbReference type="Pfam" id="PF19718"/>
    </source>
</evidence>
<dbReference type="OrthoDB" id="289038at2759"/>
<evidence type="ECO:0000313" key="2">
    <source>
        <dbReference type="EMBL" id="CAB4028946.1"/>
    </source>
</evidence>
<evidence type="ECO:0000313" key="3">
    <source>
        <dbReference type="Proteomes" id="UP001152795"/>
    </source>
</evidence>
<reference evidence="2" key="1">
    <citation type="submission" date="2020-04" db="EMBL/GenBank/DDBJ databases">
        <authorList>
            <person name="Alioto T."/>
            <person name="Alioto T."/>
            <person name="Gomez Garrido J."/>
        </authorList>
    </citation>
    <scope>NUCLEOTIDE SEQUENCE</scope>
    <source>
        <strain evidence="2">A484AB</strain>
    </source>
</reference>
<organism evidence="2 3">
    <name type="scientific">Paramuricea clavata</name>
    <name type="common">Red gorgonian</name>
    <name type="synonym">Violescent sea-whip</name>
    <dbReference type="NCBI Taxonomy" id="317549"/>
    <lineage>
        <taxon>Eukaryota</taxon>
        <taxon>Metazoa</taxon>
        <taxon>Cnidaria</taxon>
        <taxon>Anthozoa</taxon>
        <taxon>Octocorallia</taxon>
        <taxon>Malacalcyonacea</taxon>
        <taxon>Plexauridae</taxon>
        <taxon>Paramuricea</taxon>
    </lineage>
</organism>
<proteinExistence type="predicted"/>
<dbReference type="InterPro" id="IPR045578">
    <property type="entry name" value="USP47_C"/>
</dbReference>
<sequence length="60" mass="6937">ISDHSEIITDNIEIAKGRGSFPYDVSAFDIHKELEWNPTGDSLRRYPIMITDDGGLFYYR</sequence>
<name>A0A7D9LA75_PARCT</name>
<feature type="non-terminal residue" evidence="2">
    <location>
        <position position="60"/>
    </location>
</feature>
<dbReference type="Pfam" id="PF19718">
    <property type="entry name" value="USP47_C"/>
    <property type="match status" value="1"/>
</dbReference>
<comment type="caution">
    <text evidence="2">The sequence shown here is derived from an EMBL/GenBank/DDBJ whole genome shotgun (WGS) entry which is preliminary data.</text>
</comment>
<gene>
    <name evidence="2" type="ORF">PACLA_8A030394</name>
</gene>